<keyword evidence="7" id="KW-0067">ATP-binding</keyword>
<keyword evidence="14" id="KW-1185">Reference proteome</keyword>
<dbReference type="CDD" id="cd03366">
    <property type="entry name" value="TOPRIM_TopoIIA_GyrB"/>
    <property type="match status" value="1"/>
</dbReference>
<evidence type="ECO:0000256" key="4">
    <source>
        <dbReference type="ARBA" id="ARBA00012895"/>
    </source>
</evidence>
<dbReference type="PRINTS" id="PR01159">
    <property type="entry name" value="DNAGYRASEB"/>
</dbReference>
<comment type="similarity">
    <text evidence="3">Belongs to the type II topoisomerase GyrB family.</text>
</comment>
<dbReference type="SUPFAM" id="SSF54211">
    <property type="entry name" value="Ribosomal protein S5 domain 2-like"/>
    <property type="match status" value="1"/>
</dbReference>
<dbReference type="InterPro" id="IPR013759">
    <property type="entry name" value="Topo_IIA_B_C"/>
</dbReference>
<dbReference type="PROSITE" id="PS00177">
    <property type="entry name" value="TOPOISOMERASE_II"/>
    <property type="match status" value="1"/>
</dbReference>
<dbReference type="GO" id="GO:0003677">
    <property type="term" value="F:DNA binding"/>
    <property type="evidence" value="ECO:0007669"/>
    <property type="project" value="UniProtKB-KW"/>
</dbReference>
<organism evidence="13 14">
    <name type="scientific">Thermogymnomonas acidicola</name>
    <dbReference type="NCBI Taxonomy" id="399579"/>
    <lineage>
        <taxon>Archaea</taxon>
        <taxon>Methanobacteriati</taxon>
        <taxon>Thermoplasmatota</taxon>
        <taxon>Thermoplasmata</taxon>
        <taxon>Thermoplasmatales</taxon>
        <taxon>Thermogymnomonas</taxon>
    </lineage>
</organism>
<comment type="catalytic activity">
    <reaction evidence="1">
        <text>ATP-dependent breakage, passage and rejoining of double-stranded DNA.</text>
        <dbReference type="EC" id="5.6.2.2"/>
    </reaction>
</comment>
<dbReference type="RefSeq" id="WP_188681825.1">
    <property type="nucleotide sequence ID" value="NZ_BMNY01000004.1"/>
</dbReference>
<dbReference type="InterPro" id="IPR003594">
    <property type="entry name" value="HATPase_dom"/>
</dbReference>
<dbReference type="PRINTS" id="PR00418">
    <property type="entry name" value="TPI2FAMILY"/>
</dbReference>
<sequence length="644" mass="71896">MEEYNSSQIQILEGLKAVRKVPGMYIGSTDERGLHHLIYEVVDNSIDESMAGFCSNISIIFGSDGSVTVEDDGRGIPVDIHPKYGRPGLEIVLTELHSGAKFDKKVYRITGGLHGVGVHVVNALSSRLIAVVKKGDTLYYEVFNRGVPDGGLKSVGFAERNTVDLLRDVEIRLEPTHGFIVKFYPDPEIFEVTDFSYDTVLERMRDLAFLNPQVTIHVTDRRTGKDSVLHFEGGLVEFVRYLGEGFNVIHRDPIYHRSESDGTVVEFALQYNTGTAEILQSFVNNINTLEGGTHVAGFRAGLSRVIQDYARSRSLIKGVESLTGDDVREGLVAVLHVKVFEPQFEGQTKTKLGNSEVKGTVQSVTERFLKDYFEAFPNVAEEIVKRAVAAAQAREASRKARELVRRKSALSDGNLPGKLADCSSDDPSRTELYIVEGDSAGGSAKQARDREFQAVLPLRGKILNVEKANDLKTISNQVIRDLITAIGAGVKDDIDLAKLRYGKIIIMTDADVDGAHIRTLLLTFFYRYAKDLITNGNVYFVQPPLYRIQKGSEVRYVYTEKEKDRVAAEMGKNCVIQRFKGLGEMNPQQLWETTMNPATRKLVQVTIEDAAYADHLFSILMGEKVEPRRRFIEEYARTVVNIDL</sequence>
<dbReference type="NCBIfam" id="TIGR01059">
    <property type="entry name" value="gyrB"/>
    <property type="match status" value="1"/>
</dbReference>
<gene>
    <name evidence="13" type="primary">gyrB</name>
    <name evidence="13" type="ORF">GCM10007108_17020</name>
</gene>
<comment type="cofactor">
    <cofactor evidence="2">
        <name>Mg(2+)</name>
        <dbReference type="ChEBI" id="CHEBI:18420"/>
    </cofactor>
</comment>
<evidence type="ECO:0000259" key="12">
    <source>
        <dbReference type="PROSITE" id="PS50880"/>
    </source>
</evidence>
<name>A0AA37BU16_9ARCH</name>
<evidence type="ECO:0000256" key="3">
    <source>
        <dbReference type="ARBA" id="ARBA00010708"/>
    </source>
</evidence>
<dbReference type="EC" id="5.6.2.2" evidence="4"/>
<dbReference type="CDD" id="cd16928">
    <property type="entry name" value="HATPase_GyrB-like"/>
    <property type="match status" value="1"/>
</dbReference>
<dbReference type="Proteomes" id="UP000632195">
    <property type="component" value="Unassembled WGS sequence"/>
</dbReference>
<dbReference type="InterPro" id="IPR036890">
    <property type="entry name" value="HATPase_C_sf"/>
</dbReference>
<dbReference type="PANTHER" id="PTHR45866">
    <property type="entry name" value="DNA GYRASE/TOPOISOMERASE SUBUNIT B"/>
    <property type="match status" value="1"/>
</dbReference>
<dbReference type="Pfam" id="PF00986">
    <property type="entry name" value="DNA_gyraseB_C"/>
    <property type="match status" value="1"/>
</dbReference>
<dbReference type="InterPro" id="IPR001241">
    <property type="entry name" value="Topo_IIA"/>
</dbReference>
<accession>A0AA37BU16</accession>
<evidence type="ECO:0000256" key="6">
    <source>
        <dbReference type="ARBA" id="ARBA00022741"/>
    </source>
</evidence>
<dbReference type="GO" id="GO:0006265">
    <property type="term" value="P:DNA topological change"/>
    <property type="evidence" value="ECO:0007669"/>
    <property type="project" value="InterPro"/>
</dbReference>
<dbReference type="FunFam" id="3.40.50.670:FF:000002">
    <property type="entry name" value="DNA gyrase subunit B"/>
    <property type="match status" value="1"/>
</dbReference>
<reference evidence="13" key="2">
    <citation type="submission" date="2022-09" db="EMBL/GenBank/DDBJ databases">
        <authorList>
            <person name="Sun Q."/>
            <person name="Ohkuma M."/>
        </authorList>
    </citation>
    <scope>NUCLEOTIDE SEQUENCE</scope>
    <source>
        <strain evidence="13">JCM 13583</strain>
    </source>
</reference>
<evidence type="ECO:0000256" key="11">
    <source>
        <dbReference type="ARBA" id="ARBA00023235"/>
    </source>
</evidence>
<keyword evidence="5" id="KW-0479">Metal-binding</keyword>
<protein>
    <recommendedName>
        <fullName evidence="4">DNA topoisomerase (ATP-hydrolyzing)</fullName>
        <ecNumber evidence="4">5.6.2.2</ecNumber>
    </recommendedName>
</protein>
<dbReference type="Pfam" id="PF00204">
    <property type="entry name" value="DNA_gyraseB"/>
    <property type="match status" value="1"/>
</dbReference>
<feature type="domain" description="Toprim" evidence="12">
    <location>
        <begin position="430"/>
        <end position="544"/>
    </location>
</feature>
<dbReference type="SMART" id="SM00433">
    <property type="entry name" value="TOP2c"/>
    <property type="match status" value="1"/>
</dbReference>
<comment type="caution">
    <text evidence="13">The sequence shown here is derived from an EMBL/GenBank/DDBJ whole genome shotgun (WGS) entry which is preliminary data.</text>
</comment>
<dbReference type="InterPro" id="IPR013760">
    <property type="entry name" value="Topo_IIA-like_dom_sf"/>
</dbReference>
<proteinExistence type="inferred from homology"/>
<dbReference type="PANTHER" id="PTHR45866:SF1">
    <property type="entry name" value="DNA GYRASE SUBUNIT B, MITOCHONDRIAL"/>
    <property type="match status" value="1"/>
</dbReference>
<evidence type="ECO:0000256" key="10">
    <source>
        <dbReference type="ARBA" id="ARBA00023125"/>
    </source>
</evidence>
<dbReference type="GO" id="GO:0046872">
    <property type="term" value="F:metal ion binding"/>
    <property type="evidence" value="ECO:0007669"/>
    <property type="project" value="UniProtKB-KW"/>
</dbReference>
<keyword evidence="10" id="KW-0238">DNA-binding</keyword>
<dbReference type="InterPro" id="IPR006171">
    <property type="entry name" value="TOPRIM_dom"/>
</dbReference>
<evidence type="ECO:0000256" key="5">
    <source>
        <dbReference type="ARBA" id="ARBA00022723"/>
    </source>
</evidence>
<evidence type="ECO:0000256" key="8">
    <source>
        <dbReference type="ARBA" id="ARBA00022842"/>
    </source>
</evidence>
<keyword evidence="11" id="KW-0413">Isomerase</keyword>
<dbReference type="GO" id="GO:0003918">
    <property type="term" value="F:DNA topoisomerase type II (double strand cut, ATP-hydrolyzing) activity"/>
    <property type="evidence" value="ECO:0007669"/>
    <property type="project" value="UniProtKB-EC"/>
</dbReference>
<dbReference type="AlphaFoldDB" id="A0AA37BU16"/>
<dbReference type="InterPro" id="IPR000565">
    <property type="entry name" value="Topo_IIA_B"/>
</dbReference>
<dbReference type="InterPro" id="IPR018522">
    <property type="entry name" value="TopoIIA_CS"/>
</dbReference>
<dbReference type="GO" id="GO:0005694">
    <property type="term" value="C:chromosome"/>
    <property type="evidence" value="ECO:0007669"/>
    <property type="project" value="InterPro"/>
</dbReference>
<dbReference type="Pfam" id="PF02518">
    <property type="entry name" value="HATPase_c"/>
    <property type="match status" value="1"/>
</dbReference>
<dbReference type="GO" id="GO:0005524">
    <property type="term" value="F:ATP binding"/>
    <property type="evidence" value="ECO:0007669"/>
    <property type="project" value="UniProtKB-KW"/>
</dbReference>
<keyword evidence="6" id="KW-0547">Nucleotide-binding</keyword>
<reference evidence="13" key="1">
    <citation type="journal article" date="2014" name="Int. J. Syst. Evol. Microbiol.">
        <title>Complete genome sequence of Corynebacterium casei LMG S-19264T (=DSM 44701T), isolated from a smear-ripened cheese.</title>
        <authorList>
            <consortium name="US DOE Joint Genome Institute (JGI-PGF)"/>
            <person name="Walter F."/>
            <person name="Albersmeier A."/>
            <person name="Kalinowski J."/>
            <person name="Ruckert C."/>
        </authorList>
    </citation>
    <scope>NUCLEOTIDE SEQUENCE</scope>
    <source>
        <strain evidence="13">JCM 13583</strain>
    </source>
</reference>
<evidence type="ECO:0000256" key="1">
    <source>
        <dbReference type="ARBA" id="ARBA00000185"/>
    </source>
</evidence>
<evidence type="ECO:0000256" key="7">
    <source>
        <dbReference type="ARBA" id="ARBA00022840"/>
    </source>
</evidence>
<evidence type="ECO:0000256" key="2">
    <source>
        <dbReference type="ARBA" id="ARBA00001946"/>
    </source>
</evidence>
<dbReference type="Gene3D" id="3.30.565.10">
    <property type="entry name" value="Histidine kinase-like ATPase, C-terminal domain"/>
    <property type="match status" value="1"/>
</dbReference>
<dbReference type="InterPro" id="IPR034160">
    <property type="entry name" value="TOPRIM_GyrB"/>
</dbReference>
<dbReference type="Gene3D" id="3.40.50.670">
    <property type="match status" value="1"/>
</dbReference>
<dbReference type="EMBL" id="BMNY01000004">
    <property type="protein sequence ID" value="GGM79379.1"/>
    <property type="molecule type" value="Genomic_DNA"/>
</dbReference>
<dbReference type="Gene3D" id="3.30.230.10">
    <property type="match status" value="1"/>
</dbReference>
<evidence type="ECO:0000313" key="14">
    <source>
        <dbReference type="Proteomes" id="UP000632195"/>
    </source>
</evidence>
<dbReference type="InterPro" id="IPR013506">
    <property type="entry name" value="Topo_IIA_bsu_dom2"/>
</dbReference>
<dbReference type="SUPFAM" id="SSF55874">
    <property type="entry name" value="ATPase domain of HSP90 chaperone/DNA topoisomerase II/histidine kinase"/>
    <property type="match status" value="1"/>
</dbReference>
<keyword evidence="9" id="KW-0799">Topoisomerase</keyword>
<dbReference type="FunFam" id="3.30.230.10:FF:000005">
    <property type="entry name" value="DNA gyrase subunit B"/>
    <property type="match status" value="1"/>
</dbReference>
<dbReference type="SMART" id="SM00387">
    <property type="entry name" value="HATPase_c"/>
    <property type="match status" value="1"/>
</dbReference>
<dbReference type="InterPro" id="IPR020568">
    <property type="entry name" value="Ribosomal_Su5_D2-typ_SF"/>
</dbReference>
<dbReference type="Pfam" id="PF01751">
    <property type="entry name" value="Toprim"/>
    <property type="match status" value="1"/>
</dbReference>
<dbReference type="PROSITE" id="PS50880">
    <property type="entry name" value="TOPRIM"/>
    <property type="match status" value="1"/>
</dbReference>
<evidence type="ECO:0000256" key="9">
    <source>
        <dbReference type="ARBA" id="ARBA00023029"/>
    </source>
</evidence>
<dbReference type="InterPro" id="IPR014721">
    <property type="entry name" value="Ribsml_uS5_D2-typ_fold_subgr"/>
</dbReference>
<dbReference type="InterPro" id="IPR002288">
    <property type="entry name" value="DNA_gyrase_B_C"/>
</dbReference>
<dbReference type="CDD" id="cd00822">
    <property type="entry name" value="TopoII_Trans_DNA_gyrase"/>
    <property type="match status" value="1"/>
</dbReference>
<dbReference type="NCBIfam" id="NF004189">
    <property type="entry name" value="PRK05644.1"/>
    <property type="match status" value="1"/>
</dbReference>
<dbReference type="InterPro" id="IPR011557">
    <property type="entry name" value="GyrB"/>
</dbReference>
<evidence type="ECO:0000313" key="13">
    <source>
        <dbReference type="EMBL" id="GGM79379.1"/>
    </source>
</evidence>
<dbReference type="SUPFAM" id="SSF56719">
    <property type="entry name" value="Type II DNA topoisomerase"/>
    <property type="match status" value="1"/>
</dbReference>
<keyword evidence="8" id="KW-0460">Magnesium</keyword>